<evidence type="ECO:0000313" key="12">
    <source>
        <dbReference type="EMBL" id="KAK5175711.1"/>
    </source>
</evidence>
<evidence type="ECO:0000256" key="5">
    <source>
        <dbReference type="ARBA" id="ARBA00022963"/>
    </source>
</evidence>
<dbReference type="CDD" id="cd07199">
    <property type="entry name" value="Pat17_PNPLA8_PNPLA9_like"/>
    <property type="match status" value="1"/>
</dbReference>
<keyword evidence="5" id="KW-0442">Lipid degradation</keyword>
<organism evidence="12 13">
    <name type="scientific">Saxophila tyrrhenica</name>
    <dbReference type="NCBI Taxonomy" id="1690608"/>
    <lineage>
        <taxon>Eukaryota</taxon>
        <taxon>Fungi</taxon>
        <taxon>Dikarya</taxon>
        <taxon>Ascomycota</taxon>
        <taxon>Pezizomycotina</taxon>
        <taxon>Dothideomycetes</taxon>
        <taxon>Dothideomycetidae</taxon>
        <taxon>Mycosphaerellales</taxon>
        <taxon>Extremaceae</taxon>
        <taxon>Saxophila</taxon>
    </lineage>
</organism>
<evidence type="ECO:0000259" key="10">
    <source>
        <dbReference type="PROSITE" id="PS50089"/>
    </source>
</evidence>
<dbReference type="InterPro" id="IPR027417">
    <property type="entry name" value="P-loop_NTPase"/>
</dbReference>
<dbReference type="RefSeq" id="XP_064664349.1">
    <property type="nucleotide sequence ID" value="XM_064798115.1"/>
</dbReference>
<keyword evidence="13" id="KW-1185">Reference proteome</keyword>
<dbReference type="PROSITE" id="PS00518">
    <property type="entry name" value="ZF_RING_1"/>
    <property type="match status" value="1"/>
</dbReference>
<accession>A0AAV9PPH2</accession>
<dbReference type="InterPro" id="IPR016035">
    <property type="entry name" value="Acyl_Trfase/lysoPLipase"/>
</dbReference>
<keyword evidence="2 7" id="KW-0863">Zinc-finger</keyword>
<dbReference type="GO" id="GO:0016042">
    <property type="term" value="P:lipid catabolic process"/>
    <property type="evidence" value="ECO:0007669"/>
    <property type="project" value="UniProtKB-KW"/>
</dbReference>
<dbReference type="SUPFAM" id="SSF52151">
    <property type="entry name" value="FabD/lysophospholipase-like"/>
    <property type="match status" value="1"/>
</dbReference>
<dbReference type="GeneID" id="89922200"/>
<feature type="compositionally biased region" description="Basic and acidic residues" evidence="9">
    <location>
        <begin position="242"/>
        <end position="252"/>
    </location>
</feature>
<dbReference type="GO" id="GO:0019369">
    <property type="term" value="P:arachidonate metabolic process"/>
    <property type="evidence" value="ECO:0007669"/>
    <property type="project" value="TreeGrafter"/>
</dbReference>
<dbReference type="GO" id="GO:0047499">
    <property type="term" value="F:calcium-independent phospholipase A2 activity"/>
    <property type="evidence" value="ECO:0007669"/>
    <property type="project" value="TreeGrafter"/>
</dbReference>
<dbReference type="GO" id="GO:0008270">
    <property type="term" value="F:zinc ion binding"/>
    <property type="evidence" value="ECO:0007669"/>
    <property type="project" value="UniProtKB-KW"/>
</dbReference>
<comment type="caution">
    <text evidence="12">The sequence shown here is derived from an EMBL/GenBank/DDBJ whole genome shotgun (WGS) entry which is preliminary data.</text>
</comment>
<protein>
    <recommendedName>
        <fullName evidence="14">FabD/lysophospholipase-like protein</fullName>
    </recommendedName>
</protein>
<keyword evidence="3" id="KW-0378">Hydrolase</keyword>
<dbReference type="Pfam" id="PF01734">
    <property type="entry name" value="Patatin"/>
    <property type="match status" value="1"/>
</dbReference>
<feature type="compositionally biased region" description="Basic and acidic residues" evidence="9">
    <location>
        <begin position="1258"/>
        <end position="1268"/>
    </location>
</feature>
<dbReference type="PANTHER" id="PTHR24185">
    <property type="entry name" value="CALCIUM-INDEPENDENT PHOSPHOLIPASE A2-GAMMA"/>
    <property type="match status" value="1"/>
</dbReference>
<gene>
    <name evidence="12" type="ORF">LTR77_000850</name>
</gene>
<keyword evidence="4" id="KW-0862">Zinc</keyword>
<comment type="caution">
    <text evidence="8">Lacks conserved residue(s) required for the propagation of feature annotation.</text>
</comment>
<dbReference type="GO" id="GO:0046486">
    <property type="term" value="P:glycerolipid metabolic process"/>
    <property type="evidence" value="ECO:0007669"/>
    <property type="project" value="UniProtKB-ARBA"/>
</dbReference>
<feature type="domain" description="PNPLA" evidence="11">
    <location>
        <begin position="732"/>
        <end position="939"/>
    </location>
</feature>
<feature type="compositionally biased region" description="Polar residues" evidence="9">
    <location>
        <begin position="1269"/>
        <end position="1285"/>
    </location>
</feature>
<dbReference type="PANTHER" id="PTHR24185:SF1">
    <property type="entry name" value="CALCIUM-INDEPENDENT PHOSPHOLIPASE A2-GAMMA"/>
    <property type="match status" value="1"/>
</dbReference>
<proteinExistence type="predicted"/>
<dbReference type="PROSITE" id="PS50089">
    <property type="entry name" value="ZF_RING_2"/>
    <property type="match status" value="1"/>
</dbReference>
<feature type="region of interest" description="Disordered" evidence="9">
    <location>
        <begin position="1216"/>
        <end position="1285"/>
    </location>
</feature>
<feature type="domain" description="RING-type" evidence="10">
    <location>
        <begin position="666"/>
        <end position="709"/>
    </location>
</feature>
<dbReference type="PROSITE" id="PS51635">
    <property type="entry name" value="PNPLA"/>
    <property type="match status" value="1"/>
</dbReference>
<evidence type="ECO:0000256" key="9">
    <source>
        <dbReference type="SAM" id="MobiDB-lite"/>
    </source>
</evidence>
<feature type="region of interest" description="Disordered" evidence="9">
    <location>
        <begin position="1"/>
        <end position="33"/>
    </location>
</feature>
<keyword evidence="1" id="KW-0479">Metal-binding</keyword>
<feature type="compositionally biased region" description="Polar residues" evidence="9">
    <location>
        <begin position="1352"/>
        <end position="1380"/>
    </location>
</feature>
<dbReference type="InterPro" id="IPR017907">
    <property type="entry name" value="Znf_RING_CS"/>
</dbReference>
<keyword evidence="6" id="KW-0443">Lipid metabolism</keyword>
<feature type="short sequence motif" description="DGA/G" evidence="8">
    <location>
        <begin position="926"/>
        <end position="928"/>
    </location>
</feature>
<dbReference type="InterPro" id="IPR001841">
    <property type="entry name" value="Znf_RING"/>
</dbReference>
<dbReference type="Proteomes" id="UP001337655">
    <property type="component" value="Unassembled WGS sequence"/>
</dbReference>
<name>A0AAV9PPH2_9PEZI</name>
<evidence type="ECO:0008006" key="14">
    <source>
        <dbReference type="Google" id="ProtNLM"/>
    </source>
</evidence>
<feature type="region of interest" description="Disordered" evidence="9">
    <location>
        <begin position="1340"/>
        <end position="1390"/>
    </location>
</feature>
<evidence type="ECO:0000256" key="7">
    <source>
        <dbReference type="PROSITE-ProRule" id="PRU00175"/>
    </source>
</evidence>
<evidence type="ECO:0000256" key="1">
    <source>
        <dbReference type="ARBA" id="ARBA00022723"/>
    </source>
</evidence>
<evidence type="ECO:0000259" key="11">
    <source>
        <dbReference type="PROSITE" id="PS51635"/>
    </source>
</evidence>
<dbReference type="CDD" id="cd19757">
    <property type="entry name" value="Bbox1"/>
    <property type="match status" value="1"/>
</dbReference>
<feature type="region of interest" description="Disordered" evidence="9">
    <location>
        <begin position="229"/>
        <end position="257"/>
    </location>
</feature>
<evidence type="ECO:0000256" key="3">
    <source>
        <dbReference type="ARBA" id="ARBA00022801"/>
    </source>
</evidence>
<evidence type="ECO:0000256" key="8">
    <source>
        <dbReference type="PROSITE-ProRule" id="PRU01161"/>
    </source>
</evidence>
<dbReference type="SUPFAM" id="SSF52540">
    <property type="entry name" value="P-loop containing nucleoside triphosphate hydrolases"/>
    <property type="match status" value="1"/>
</dbReference>
<feature type="compositionally biased region" description="Polar residues" evidence="9">
    <location>
        <begin position="1247"/>
        <end position="1257"/>
    </location>
</feature>
<evidence type="ECO:0000256" key="2">
    <source>
        <dbReference type="ARBA" id="ARBA00022771"/>
    </source>
</evidence>
<dbReference type="InterPro" id="IPR002641">
    <property type="entry name" value="PNPLA_dom"/>
</dbReference>
<evidence type="ECO:0000256" key="6">
    <source>
        <dbReference type="ARBA" id="ARBA00023098"/>
    </source>
</evidence>
<sequence>MSPDRTRSDEEEESQDEGSVSESEPSDQCEDDRCRGPTPPIWHCVDCDSSYCSECWPLQGPHKPKKRGRDGVPHEKTNPFVVRKLKVILHPTKKPEEIQRLHEEDESTKWFGVARDLTGRPNLEDYGRYASLMSSISPIESQGNRYPQLVSFIGVTNAGKSTLIKMLVNHDLAGADPDSRSMFPSPVVGSVVNDALPTSGDVHLYADPATHSEQLPILYADCEGFEGGERTPLGARSRRRAKSDPSRDEPSKLAHVHARPIQWANTEESRQREYAVTALYPRLLYTFSDCVVFVLRNPKTFQSAVLTKLLDWGVSALEKSINQPALPHCVVALNGTDPGVDDKEWDINYATQSLLSTVKGALDYVEGVPRFRELAEHWRLLGKHIYTVEDLILRYYSSFKVVRIPSRPLYTKIDEQIGKLHGVIKQNCDDSFRSKRRARMLTNADELNTYLQSGFDHFTTHLHIPFNFMQVSLLRNPIPNDFGGHILQLCTTISSQQPNHQPGRVSWMFEKMSVMLASCVLLDCARFRKGRVDELFTNYEKFFDYAMGEYLELHYRCSYVSSDGRQCQLVKARHQPKGHQDDQGIIAAGDYQAAFDSSFLPRWKGQLRSAVESLHRDFSYELEQASHEDTNAIPEERIALDLHIEYLNHFFEAVGPAGSICSHSTCFCCLMDVPEHPLPCGHVLCTACIKAYGKQQKSTVLMSCCPLHRESTSWARPAPIKFKPQGAGVRVLALDGGGIRGIVQLEVLHAIEQCLGGHLPVQAFFDLMVGSGTGGMLAVALSQKDRTVDGCIDMFTAMCDHAFTPRLKGVPVINHLVQAFGNGRKYKTKPLHAALKTAFSDDLDLFGASDRLRTGARVAITASSATGRESMLLASYRRAEDSVPTYTFERPHEPDMELKVWESVAAALANPVYFRPFTHHGKTYLDGGLRCVNPAFIADRERRLIWPDVGDPDLFLSLGTGQNRISVLEKLSSRPKDNLPSTMIPRVGQTGEEARKAAKTWQRKVNEILDAEVAWQDFRSYAVKERSEAKGRRFIRFNPDLDKEPPAGDSKSDLENLQVVVRKRLQTPHRLAALKNVAQRLVSSSFYLDMQSKATVEKGDQMISGVILCRFEDGSDDMRSLGKILEDRRSEGFEPYFFIKPNMENGEHTSRITITMDVIRGMTDNAVFGLPNVHIPLKDETKTTSISLFLSAHDGLEPDGFPISGFPRVLLGEAATAKPPRRPQGVRASSEQHVRNVSARHMKTDSDSLSLNGSTRGAHSEESWHETQSRVSPFYSKTGQPTGQPKMSLADLISQHQQTGSSIKNRTNRFWTYIGNNHMALHPEMYSADELAKYAASNKAAHGSSGMPSELGSPSQETLTNQTSPMQSATDDMSSLTLGASSPPPPDVSELEAADKATREMQYQQQVAAYYQNADYDQPTSRPDSQPREPVPGACETVFEEEEDKEDIGSSYSGHEVHYAKASPMVQVRNTKKRNTLDAFVEFYYDAEP</sequence>
<dbReference type="CDD" id="cd16449">
    <property type="entry name" value="RING-HC"/>
    <property type="match status" value="1"/>
</dbReference>
<evidence type="ECO:0000313" key="13">
    <source>
        <dbReference type="Proteomes" id="UP001337655"/>
    </source>
</evidence>
<dbReference type="EMBL" id="JAVRRT010000001">
    <property type="protein sequence ID" value="KAK5175711.1"/>
    <property type="molecule type" value="Genomic_DNA"/>
</dbReference>
<evidence type="ECO:0000256" key="4">
    <source>
        <dbReference type="ARBA" id="ARBA00022833"/>
    </source>
</evidence>
<dbReference type="Gene3D" id="3.40.1090.10">
    <property type="entry name" value="Cytosolic phospholipase A2 catalytic domain"/>
    <property type="match status" value="1"/>
</dbReference>
<feature type="short sequence motif" description="GXGXXG" evidence="8">
    <location>
        <begin position="736"/>
        <end position="741"/>
    </location>
</feature>
<reference evidence="12 13" key="1">
    <citation type="submission" date="2023-08" db="EMBL/GenBank/DDBJ databases">
        <title>Black Yeasts Isolated from many extreme environments.</title>
        <authorList>
            <person name="Coleine C."/>
            <person name="Stajich J.E."/>
            <person name="Selbmann L."/>
        </authorList>
    </citation>
    <scope>NUCLEOTIDE SEQUENCE [LARGE SCALE GENOMIC DNA]</scope>
    <source>
        <strain evidence="12 13">CCFEE 5935</strain>
    </source>
</reference>
<dbReference type="GO" id="GO:0016020">
    <property type="term" value="C:membrane"/>
    <property type="evidence" value="ECO:0007669"/>
    <property type="project" value="TreeGrafter"/>
</dbReference>